<sequence>MVTFGKYLNKSLTTKMRTKKAKRYDEQIDREIEKSIVRFSEHLMSNSKWVRLVDSLVDNLNWIEKIKFKKVQNEQIGELYLEEDITYGFDYWQNGFEGHNSLGGWLTFKEIEYLIFPKRVSTEPLLEQNLIKIQEIIESVGEFALDINEERIKLICYR</sequence>
<dbReference type="OrthoDB" id="884081at2"/>
<comment type="caution">
    <text evidence="1">The sequence shown here is derived from an EMBL/GenBank/DDBJ whole genome shotgun (WGS) entry which is preliminary data.</text>
</comment>
<name>A0A4Q7NTR1_9FLAO</name>
<evidence type="ECO:0000313" key="1">
    <source>
        <dbReference type="EMBL" id="RZS90573.1"/>
    </source>
</evidence>
<keyword evidence="2" id="KW-1185">Reference proteome</keyword>
<dbReference type="RefSeq" id="WP_130287868.1">
    <property type="nucleotide sequence ID" value="NZ_SGXE01000007.1"/>
</dbReference>
<dbReference type="AlphaFoldDB" id="A0A4Q7NTR1"/>
<gene>
    <name evidence="1" type="ORF">EV197_3367</name>
</gene>
<dbReference type="EMBL" id="SGXE01000007">
    <property type="protein sequence ID" value="RZS90573.1"/>
    <property type="molecule type" value="Genomic_DNA"/>
</dbReference>
<proteinExistence type="predicted"/>
<protein>
    <submittedName>
        <fullName evidence="1">Uncharacterized protein</fullName>
    </submittedName>
</protein>
<reference evidence="1 2" key="1">
    <citation type="submission" date="2019-02" db="EMBL/GenBank/DDBJ databases">
        <title>Genomic Encyclopedia of Type Strains, Phase IV (KMG-IV): sequencing the most valuable type-strain genomes for metagenomic binning, comparative biology and taxonomic classification.</title>
        <authorList>
            <person name="Goeker M."/>
        </authorList>
    </citation>
    <scope>NUCLEOTIDE SEQUENCE [LARGE SCALE GENOMIC DNA]</scope>
    <source>
        <strain evidence="1 2">DSM 17196</strain>
    </source>
</reference>
<evidence type="ECO:0000313" key="2">
    <source>
        <dbReference type="Proteomes" id="UP000292262"/>
    </source>
</evidence>
<accession>A0A4Q7NTR1</accession>
<dbReference type="Proteomes" id="UP000292262">
    <property type="component" value="Unassembled WGS sequence"/>
</dbReference>
<organism evidence="1 2">
    <name type="scientific">Aquimarina brevivitae</name>
    <dbReference type="NCBI Taxonomy" id="323412"/>
    <lineage>
        <taxon>Bacteria</taxon>
        <taxon>Pseudomonadati</taxon>
        <taxon>Bacteroidota</taxon>
        <taxon>Flavobacteriia</taxon>
        <taxon>Flavobacteriales</taxon>
        <taxon>Flavobacteriaceae</taxon>
        <taxon>Aquimarina</taxon>
    </lineage>
</organism>